<evidence type="ECO:0000256" key="1">
    <source>
        <dbReference type="ARBA" id="ARBA00004167"/>
    </source>
</evidence>
<keyword evidence="4 7" id="KW-1133">Transmembrane helix</keyword>
<dbReference type="Proteomes" id="UP000239898">
    <property type="component" value="Unassembled WGS sequence"/>
</dbReference>
<evidence type="ECO:0008006" key="10">
    <source>
        <dbReference type="Google" id="ProtNLM"/>
    </source>
</evidence>
<feature type="region of interest" description="Disordered" evidence="6">
    <location>
        <begin position="176"/>
        <end position="241"/>
    </location>
</feature>
<feature type="compositionally biased region" description="Low complexity" evidence="6">
    <location>
        <begin position="206"/>
        <end position="215"/>
    </location>
</feature>
<keyword evidence="3 7" id="KW-0812">Transmembrane</keyword>
<dbReference type="Pfam" id="PF03743">
    <property type="entry name" value="TrbI"/>
    <property type="match status" value="1"/>
</dbReference>
<comment type="subcellular location">
    <subcellularLocation>
        <location evidence="1">Membrane</location>
        <topology evidence="1">Single-pass membrane protein</topology>
    </subcellularLocation>
</comment>
<evidence type="ECO:0000256" key="7">
    <source>
        <dbReference type="SAM" id="Phobius"/>
    </source>
</evidence>
<dbReference type="RefSeq" id="WP_128419895.1">
    <property type="nucleotide sequence ID" value="NZ_CP049018.1"/>
</dbReference>
<name>A0A2S6ZGN6_9XANT</name>
<protein>
    <recommendedName>
        <fullName evidence="10">Conjugal transfer protein TrbI</fullName>
    </recommendedName>
</protein>
<keyword evidence="5 7" id="KW-0472">Membrane</keyword>
<evidence type="ECO:0000256" key="4">
    <source>
        <dbReference type="ARBA" id="ARBA00022989"/>
    </source>
</evidence>
<feature type="compositionally biased region" description="Basic and acidic residues" evidence="6">
    <location>
        <begin position="7"/>
        <end position="17"/>
    </location>
</feature>
<feature type="compositionally biased region" description="Basic and acidic residues" evidence="6">
    <location>
        <begin position="231"/>
        <end position="241"/>
    </location>
</feature>
<feature type="compositionally biased region" description="Basic and acidic residues" evidence="6">
    <location>
        <begin position="176"/>
        <end position="192"/>
    </location>
</feature>
<dbReference type="CDD" id="cd16429">
    <property type="entry name" value="VirB10"/>
    <property type="match status" value="1"/>
</dbReference>
<feature type="region of interest" description="Disordered" evidence="6">
    <location>
        <begin position="1"/>
        <end position="53"/>
    </location>
</feature>
<evidence type="ECO:0000256" key="5">
    <source>
        <dbReference type="ARBA" id="ARBA00023136"/>
    </source>
</evidence>
<gene>
    <name evidence="8" type="ORF">XthCFBP4691_07805</name>
</gene>
<comment type="caution">
    <text evidence="8">The sequence shown here is derived from an EMBL/GenBank/DDBJ whole genome shotgun (WGS) entry which is preliminary data.</text>
</comment>
<sequence length="458" mass="48383">MTTINPGHEHDPDDVRPHAPPSDDFTTSTEPDDEDGARAGYQPPGAGGERIALNTPGRIVKTLDRKKVAAVGIAVAALIGFAMLQAFGPKKAKQPGEDDQAVTTNAPQAEGLNALPSNYGDYAKAEAEKRRNVPQLGAPMPGDLGATELAHQRGYGVYTGTPARGLTELERLQQQQELDRLKRAQSAREARPSFDQQSGGTLGQVLPTAAAAGAPGLPPYPQFPGAAPPDKSGRDTDNRQDDKLDFTKSAAAADANPYLTTHLIQPSNLNVVQAGTLIPALFLTGVNSDLPGLLTAQVSQDVYDSPTGHNVLVPQGSKLIGQYDSRVTYGQDRVLLVWTRIIFPNGSSISLEGMPGVDMSGFAGVQDKVYNHWGKIIGAVLLSSTLAVAVSTSQGNQYNAFNQSSGQLAAQGAGQSINQAGEKIVQRELNVQPTLVIRPGQRVAVMVHKDIELPPYGG</sequence>
<dbReference type="OrthoDB" id="9766860at2"/>
<dbReference type="Gene3D" id="2.40.128.260">
    <property type="entry name" value="Type IV secretion system, VirB10/TraB/TrbI"/>
    <property type="match status" value="1"/>
</dbReference>
<accession>A0A2S6ZGN6</accession>
<proteinExistence type="inferred from homology"/>
<comment type="similarity">
    <text evidence="2">Belongs to the TrbI/VirB10 family.</text>
</comment>
<evidence type="ECO:0000256" key="3">
    <source>
        <dbReference type="ARBA" id="ARBA00022692"/>
    </source>
</evidence>
<feature type="transmembrane region" description="Helical" evidence="7">
    <location>
        <begin position="68"/>
        <end position="87"/>
    </location>
</feature>
<reference evidence="8 9" key="1">
    <citation type="submission" date="2016-08" db="EMBL/GenBank/DDBJ databases">
        <title>Evolution of the type three secretion system and type three effector repertoires in Xanthomonas.</title>
        <authorList>
            <person name="Merda D."/>
            <person name="Briand M."/>
            <person name="Bosis E."/>
            <person name="Rousseau C."/>
            <person name="Portier P."/>
            <person name="Jacques M.-A."/>
            <person name="Fischer-Le Saux M."/>
        </authorList>
    </citation>
    <scope>NUCLEOTIDE SEQUENCE [LARGE SCALE GENOMIC DNA]</scope>
    <source>
        <strain evidence="8 9">CFBP 4691</strain>
    </source>
</reference>
<dbReference type="InterPro" id="IPR005498">
    <property type="entry name" value="T4SS_VirB10/TraB/TrbI"/>
</dbReference>
<dbReference type="AlphaFoldDB" id="A0A2S6ZGN6"/>
<evidence type="ECO:0000313" key="9">
    <source>
        <dbReference type="Proteomes" id="UP000239898"/>
    </source>
</evidence>
<dbReference type="GO" id="GO:0016020">
    <property type="term" value="C:membrane"/>
    <property type="evidence" value="ECO:0007669"/>
    <property type="project" value="UniProtKB-SubCell"/>
</dbReference>
<dbReference type="InterPro" id="IPR042217">
    <property type="entry name" value="T4SS_VirB10/TrbI"/>
</dbReference>
<evidence type="ECO:0000256" key="2">
    <source>
        <dbReference type="ARBA" id="ARBA00010265"/>
    </source>
</evidence>
<keyword evidence="9" id="KW-1185">Reference proteome</keyword>
<dbReference type="EMBL" id="MIGX01000027">
    <property type="protein sequence ID" value="PPT91423.1"/>
    <property type="molecule type" value="Genomic_DNA"/>
</dbReference>
<organism evidence="8 9">
    <name type="scientific">Xanthomonas theicola</name>
    <dbReference type="NCBI Taxonomy" id="56464"/>
    <lineage>
        <taxon>Bacteria</taxon>
        <taxon>Pseudomonadati</taxon>
        <taxon>Pseudomonadota</taxon>
        <taxon>Gammaproteobacteria</taxon>
        <taxon>Lysobacterales</taxon>
        <taxon>Lysobacteraceae</taxon>
        <taxon>Xanthomonas</taxon>
    </lineage>
</organism>
<feature type="region of interest" description="Disordered" evidence="6">
    <location>
        <begin position="90"/>
        <end position="118"/>
    </location>
</feature>
<evidence type="ECO:0000256" key="6">
    <source>
        <dbReference type="SAM" id="MobiDB-lite"/>
    </source>
</evidence>
<evidence type="ECO:0000313" key="8">
    <source>
        <dbReference type="EMBL" id="PPT91423.1"/>
    </source>
</evidence>